<evidence type="ECO:0000256" key="1">
    <source>
        <dbReference type="SAM" id="Phobius"/>
    </source>
</evidence>
<evidence type="ECO:0000313" key="2">
    <source>
        <dbReference type="EMBL" id="MVO07656.1"/>
    </source>
</evidence>
<dbReference type="OrthoDB" id="1449052at2"/>
<evidence type="ECO:0000313" key="3">
    <source>
        <dbReference type="Proteomes" id="UP000431264"/>
    </source>
</evidence>
<dbReference type="AlphaFoldDB" id="A0A6I4IRD6"/>
<keyword evidence="1" id="KW-0472">Membrane</keyword>
<accession>A0A6I4IRD6</accession>
<comment type="caution">
    <text evidence="2">The sequence shown here is derived from an EMBL/GenBank/DDBJ whole genome shotgun (WGS) entry which is preliminary data.</text>
</comment>
<feature type="transmembrane region" description="Helical" evidence="1">
    <location>
        <begin position="89"/>
        <end position="107"/>
    </location>
</feature>
<sequence length="108" mass="12481">MIGTRERLISQGIIKDEKCKVCNQDTSLLVDVYLKFLILKIFIFPLEKRTVVGCSQCKKGDLKPFEMTSTAKNKLFKINEETKIPKRYFSGYIILTIIAFLIMLSKIK</sequence>
<dbReference type="RefSeq" id="WP_140996075.1">
    <property type="nucleotide sequence ID" value="NZ_VDCZ01000001.1"/>
</dbReference>
<gene>
    <name evidence="2" type="ORF">GOQ30_00595</name>
</gene>
<protein>
    <recommendedName>
        <fullName evidence="4">Zinc-ribbon 15 domain-containing protein</fullName>
    </recommendedName>
</protein>
<name>A0A6I4IRD6_9FLAO</name>
<organism evidence="2 3">
    <name type="scientific">Flavobacterium profundi</name>
    <dbReference type="NCBI Taxonomy" id="1774945"/>
    <lineage>
        <taxon>Bacteria</taxon>
        <taxon>Pseudomonadati</taxon>
        <taxon>Bacteroidota</taxon>
        <taxon>Flavobacteriia</taxon>
        <taxon>Flavobacteriales</taxon>
        <taxon>Flavobacteriaceae</taxon>
        <taxon>Flavobacterium</taxon>
    </lineage>
</organism>
<reference evidence="3" key="1">
    <citation type="submission" date="2019-05" db="EMBL/GenBank/DDBJ databases">
        <title>Flavobacterium profundi sp. nov., isolated from a deep-sea seamount.</title>
        <authorList>
            <person name="Zhang D.-C."/>
        </authorList>
    </citation>
    <scope>NUCLEOTIDE SEQUENCE [LARGE SCALE GENOMIC DNA]</scope>
    <source>
        <strain evidence="3">TP390</strain>
    </source>
</reference>
<keyword evidence="1" id="KW-1133">Transmembrane helix</keyword>
<evidence type="ECO:0008006" key="4">
    <source>
        <dbReference type="Google" id="ProtNLM"/>
    </source>
</evidence>
<dbReference type="EMBL" id="WQLW01000001">
    <property type="protein sequence ID" value="MVO07656.1"/>
    <property type="molecule type" value="Genomic_DNA"/>
</dbReference>
<proteinExistence type="predicted"/>
<dbReference type="Proteomes" id="UP000431264">
    <property type="component" value="Unassembled WGS sequence"/>
</dbReference>
<keyword evidence="3" id="KW-1185">Reference proteome</keyword>
<keyword evidence="1" id="KW-0812">Transmembrane</keyword>